<evidence type="ECO:0000313" key="2">
    <source>
        <dbReference type="EMBL" id="KRG73941.1"/>
    </source>
</evidence>
<dbReference type="EMBL" id="LDJM01000052">
    <property type="protein sequence ID" value="KRG73941.1"/>
    <property type="molecule type" value="Genomic_DNA"/>
</dbReference>
<dbReference type="PATRIC" id="fig|336566.3.peg.2611"/>
<name>A0A0R0CXC9_9GAMM</name>
<keyword evidence="3" id="KW-1185">Reference proteome</keyword>
<accession>A0A0R0CXC9</accession>
<dbReference type="AlphaFoldDB" id="A0A0R0CXC9"/>
<comment type="caution">
    <text evidence="2">The sequence shown here is derived from an EMBL/GenBank/DDBJ whole genome shotgun (WGS) entry which is preliminary data.</text>
</comment>
<sequence length="126" mass="13663">MALYELSVALLCLSMMTACTREAGAAAYSMASVNPVVLTQLDGGIVQMDFKVPPETYYYVPGVDYRVDGQTLSVRIIRCSIKSRCEAMAKLLPGLPPGDGRVRIPFQGKTVVLRHLDGEQVLQAGL</sequence>
<evidence type="ECO:0000313" key="3">
    <source>
        <dbReference type="Proteomes" id="UP000050956"/>
    </source>
</evidence>
<reference evidence="2 3" key="1">
    <citation type="submission" date="2015-05" db="EMBL/GenBank/DDBJ databases">
        <title>Genome sequencing and analysis of members of genus Stenotrophomonas.</title>
        <authorList>
            <person name="Patil P.P."/>
            <person name="Midha S."/>
            <person name="Patil P.B."/>
        </authorList>
    </citation>
    <scope>NUCLEOTIDE SEQUENCE [LARGE SCALE GENOMIC DNA]</scope>
    <source>
        <strain evidence="2 3">DSM 24757</strain>
    </source>
</reference>
<feature type="chain" id="PRO_5006394833" description="Lipoprotein" evidence="1">
    <location>
        <begin position="21"/>
        <end position="126"/>
    </location>
</feature>
<dbReference type="Proteomes" id="UP000050956">
    <property type="component" value="Unassembled WGS sequence"/>
</dbReference>
<proteinExistence type="predicted"/>
<evidence type="ECO:0000256" key="1">
    <source>
        <dbReference type="SAM" id="SignalP"/>
    </source>
</evidence>
<keyword evidence="1" id="KW-0732">Signal</keyword>
<organism evidence="2 3">
    <name type="scientific">Stenotrophomonas ginsengisoli</name>
    <dbReference type="NCBI Taxonomy" id="336566"/>
    <lineage>
        <taxon>Bacteria</taxon>
        <taxon>Pseudomonadati</taxon>
        <taxon>Pseudomonadota</taxon>
        <taxon>Gammaproteobacteria</taxon>
        <taxon>Lysobacterales</taxon>
        <taxon>Lysobacteraceae</taxon>
        <taxon>Stenotrophomonas</taxon>
    </lineage>
</organism>
<gene>
    <name evidence="2" type="ORF">ABB30_14895</name>
</gene>
<feature type="signal peptide" evidence="1">
    <location>
        <begin position="1"/>
        <end position="20"/>
    </location>
</feature>
<evidence type="ECO:0008006" key="4">
    <source>
        <dbReference type="Google" id="ProtNLM"/>
    </source>
</evidence>
<protein>
    <recommendedName>
        <fullName evidence="4">Lipoprotein</fullName>
    </recommendedName>
</protein>